<evidence type="ECO:0000256" key="1">
    <source>
        <dbReference type="ARBA" id="ARBA00007733"/>
    </source>
</evidence>
<keyword evidence="6" id="KW-0342">GTP-binding</keyword>
<comment type="function">
    <text evidence="8">One of the essential components for the initiation of protein synthesis. Protects formylmethionyl-tRNA from spontaneous hydrolysis and promotes its binding to the 30S ribosomal subunits. Also involved in the hydrolysis of GTP during the formation of the 70S ribosomal complex.</text>
</comment>
<dbReference type="SUPFAM" id="SSF50447">
    <property type="entry name" value="Translation proteins"/>
    <property type="match status" value="2"/>
</dbReference>
<dbReference type="PROSITE" id="PS51722">
    <property type="entry name" value="G_TR_2"/>
    <property type="match status" value="1"/>
</dbReference>
<evidence type="ECO:0000256" key="2">
    <source>
        <dbReference type="ARBA" id="ARBA00020675"/>
    </source>
</evidence>
<organism evidence="10 11">
    <name type="scientific">Candidatus Jacksonbacteria bacterium RIFCSPLOWO2_02_FULL_44_20</name>
    <dbReference type="NCBI Taxonomy" id="1798460"/>
    <lineage>
        <taxon>Bacteria</taxon>
        <taxon>Candidatus Jacksoniibacteriota</taxon>
    </lineage>
</organism>
<evidence type="ECO:0000256" key="4">
    <source>
        <dbReference type="ARBA" id="ARBA00022741"/>
    </source>
</evidence>
<sequence>MNVSDLARQLKTEPNILLEKLPLMGFAVGEHAIQIDGSQVDAIVSAWNQYQKRERLKQKIASMQAQSETATEQENAENQPIQIPPTITVADFAKRIKIDVSKVIIKLMQEGVMAAFNQRIDYATAHIVAEDFGVKTAPGAPEAATISKETDIKDILKKEETLSLRPPVVVVMGHVDHGKTTLLDTIRKTHVADTESGAITQHMSAYQARVKDPDTGDMRPITFIDTPGHEAFREMRGRGGRVADIAILVVSADDKIQPQTLESINVIQTEKLALIVAINKIDKPEADIERIKKQLSEINLTPEDWGGETICVPISAKHGKNIDELLETVLLLATVSELKANPDGTLYGTVIEAHIDKGLGPVATAIIQNGTVYVGDAILCGETGGKIKGLLDYQARPIPSADPATPVTLLGLKTVARVGDILKRVQNVRDIKKIKKQHSIKVAMQKTQTKSEGEKREFTIPIILKTDVFGTLEALLGEIDKIKHPRGAIEVVKQGLGNFTENDVLEGDAIGARLVGFKVKPTSGAEQLLRNRKLVLVTYTVIYELLDYLRDELKKIIPVEIVEEPQGEADVLAVFDKSGKYLIIGGRVKDGMITPSSLWRVFREGEVLGEGSIAELQSNKQAVNIVRAPHEFGLKVRGDLVIKEGDILKFHIMKELE</sequence>
<dbReference type="PANTHER" id="PTHR43381:SF5">
    <property type="entry name" value="TR-TYPE G DOMAIN-CONTAINING PROTEIN"/>
    <property type="match status" value="1"/>
</dbReference>
<dbReference type="FunFam" id="3.40.50.300:FF:000019">
    <property type="entry name" value="Translation initiation factor IF-2"/>
    <property type="match status" value="1"/>
</dbReference>
<dbReference type="SUPFAM" id="SSF52540">
    <property type="entry name" value="P-loop containing nucleoside triphosphate hydrolases"/>
    <property type="match status" value="1"/>
</dbReference>
<dbReference type="GO" id="GO:0005525">
    <property type="term" value="F:GTP binding"/>
    <property type="evidence" value="ECO:0007669"/>
    <property type="project" value="UniProtKB-KW"/>
</dbReference>
<dbReference type="InterPro" id="IPR000795">
    <property type="entry name" value="T_Tr_GTP-bd_dom"/>
</dbReference>
<dbReference type="InterPro" id="IPR023115">
    <property type="entry name" value="TIF_IF2_dom3"/>
</dbReference>
<dbReference type="GO" id="GO:0003924">
    <property type="term" value="F:GTPase activity"/>
    <property type="evidence" value="ECO:0007669"/>
    <property type="project" value="InterPro"/>
</dbReference>
<keyword evidence="4" id="KW-0547">Nucleotide-binding</keyword>
<dbReference type="Gene3D" id="2.40.30.10">
    <property type="entry name" value="Translation factors"/>
    <property type="match status" value="2"/>
</dbReference>
<dbReference type="FunFam" id="3.40.50.10050:FF:000001">
    <property type="entry name" value="Translation initiation factor IF-2"/>
    <property type="match status" value="1"/>
</dbReference>
<dbReference type="Pfam" id="PF04760">
    <property type="entry name" value="IF2_N"/>
    <property type="match status" value="1"/>
</dbReference>
<dbReference type="Gene3D" id="3.40.50.300">
    <property type="entry name" value="P-loop containing nucleotide triphosphate hydrolases"/>
    <property type="match status" value="1"/>
</dbReference>
<evidence type="ECO:0000256" key="3">
    <source>
        <dbReference type="ARBA" id="ARBA00022540"/>
    </source>
</evidence>
<dbReference type="Proteomes" id="UP000178315">
    <property type="component" value="Unassembled WGS sequence"/>
</dbReference>
<dbReference type="NCBIfam" id="TIGR00487">
    <property type="entry name" value="IF-2"/>
    <property type="match status" value="1"/>
</dbReference>
<comment type="caution">
    <text evidence="10">The sequence shown here is derived from an EMBL/GenBank/DDBJ whole genome shotgun (WGS) entry which is preliminary data.</text>
</comment>
<keyword evidence="3 8" id="KW-0396">Initiation factor</keyword>
<name>A0A1G2A636_9BACT</name>
<evidence type="ECO:0000259" key="9">
    <source>
        <dbReference type="PROSITE" id="PS51722"/>
    </source>
</evidence>
<dbReference type="Pfam" id="PF11987">
    <property type="entry name" value="IF-2"/>
    <property type="match status" value="1"/>
</dbReference>
<evidence type="ECO:0000256" key="7">
    <source>
        <dbReference type="NCBIfam" id="TIGR00487"/>
    </source>
</evidence>
<dbReference type="Pfam" id="PF00009">
    <property type="entry name" value="GTP_EFTU"/>
    <property type="match status" value="1"/>
</dbReference>
<dbReference type="InterPro" id="IPR053905">
    <property type="entry name" value="EF-G-like_DII"/>
</dbReference>
<dbReference type="EMBL" id="MHJU01000036">
    <property type="protein sequence ID" value="OGY72363.1"/>
    <property type="molecule type" value="Genomic_DNA"/>
</dbReference>
<comment type="similarity">
    <text evidence="1 8">Belongs to the TRAFAC class translation factor GTPase superfamily. Classic translation factor GTPase family. IF-2 subfamily.</text>
</comment>
<dbReference type="CDD" id="cd01887">
    <property type="entry name" value="IF2_eIF5B"/>
    <property type="match status" value="1"/>
</dbReference>
<dbReference type="InterPro" id="IPR005225">
    <property type="entry name" value="Small_GTP-bd"/>
</dbReference>
<evidence type="ECO:0000313" key="11">
    <source>
        <dbReference type="Proteomes" id="UP000178315"/>
    </source>
</evidence>
<evidence type="ECO:0000256" key="6">
    <source>
        <dbReference type="ARBA" id="ARBA00023134"/>
    </source>
</evidence>
<dbReference type="Gene3D" id="3.40.50.10050">
    <property type="entry name" value="Translation initiation factor IF- 2, domain 3"/>
    <property type="match status" value="1"/>
</dbReference>
<gene>
    <name evidence="10" type="ORF">A3H61_03510</name>
</gene>
<dbReference type="InterPro" id="IPR009000">
    <property type="entry name" value="Transl_B-barrel_sf"/>
</dbReference>
<dbReference type="PRINTS" id="PR00315">
    <property type="entry name" value="ELONGATNFCT"/>
</dbReference>
<proteinExistence type="inferred from homology"/>
<feature type="domain" description="Tr-type G" evidence="9">
    <location>
        <begin position="164"/>
        <end position="339"/>
    </location>
</feature>
<evidence type="ECO:0000313" key="10">
    <source>
        <dbReference type="EMBL" id="OGY72363.1"/>
    </source>
</evidence>
<keyword evidence="5 8" id="KW-0648">Protein biosynthesis</keyword>
<dbReference type="SUPFAM" id="SSF52156">
    <property type="entry name" value="Initiation factor IF2/eIF5b, domain 3"/>
    <property type="match status" value="1"/>
</dbReference>
<dbReference type="InterPro" id="IPR036925">
    <property type="entry name" value="TIF_IF2_dom3_sf"/>
</dbReference>
<dbReference type="InterPro" id="IPR000178">
    <property type="entry name" value="TF_IF2_bacterial-like"/>
</dbReference>
<dbReference type="InterPro" id="IPR006847">
    <property type="entry name" value="IF2_N"/>
</dbReference>
<protein>
    <recommendedName>
        <fullName evidence="2 7">Translation initiation factor IF-2</fullName>
    </recommendedName>
</protein>
<dbReference type="NCBIfam" id="TIGR00231">
    <property type="entry name" value="small_GTP"/>
    <property type="match status" value="1"/>
</dbReference>
<dbReference type="AlphaFoldDB" id="A0A1G2A636"/>
<dbReference type="InterPro" id="IPR015760">
    <property type="entry name" value="TIF_IF2"/>
</dbReference>
<dbReference type="InterPro" id="IPR027417">
    <property type="entry name" value="P-loop_NTPase"/>
</dbReference>
<dbReference type="PANTHER" id="PTHR43381">
    <property type="entry name" value="TRANSLATION INITIATION FACTOR IF-2-RELATED"/>
    <property type="match status" value="1"/>
</dbReference>
<dbReference type="GO" id="GO:0003743">
    <property type="term" value="F:translation initiation factor activity"/>
    <property type="evidence" value="ECO:0007669"/>
    <property type="project" value="UniProtKB-UniRule"/>
</dbReference>
<dbReference type="Pfam" id="PF22042">
    <property type="entry name" value="EF-G_D2"/>
    <property type="match status" value="1"/>
</dbReference>
<reference evidence="10 11" key="1">
    <citation type="journal article" date="2016" name="Nat. Commun.">
        <title>Thousands of microbial genomes shed light on interconnected biogeochemical processes in an aquifer system.</title>
        <authorList>
            <person name="Anantharaman K."/>
            <person name="Brown C.T."/>
            <person name="Hug L.A."/>
            <person name="Sharon I."/>
            <person name="Castelle C.J."/>
            <person name="Probst A.J."/>
            <person name="Thomas B.C."/>
            <person name="Singh A."/>
            <person name="Wilkins M.J."/>
            <person name="Karaoz U."/>
            <person name="Brodie E.L."/>
            <person name="Williams K.H."/>
            <person name="Hubbard S.S."/>
            <person name="Banfield J.F."/>
        </authorList>
    </citation>
    <scope>NUCLEOTIDE SEQUENCE [LARGE SCALE GENOMIC DNA]</scope>
</reference>
<accession>A0A1G2A636</accession>
<dbReference type="GO" id="GO:0005737">
    <property type="term" value="C:cytoplasm"/>
    <property type="evidence" value="ECO:0007669"/>
    <property type="project" value="UniProtKB-UniRule"/>
</dbReference>
<evidence type="ECO:0000256" key="5">
    <source>
        <dbReference type="ARBA" id="ARBA00022917"/>
    </source>
</evidence>
<evidence type="ECO:0000256" key="8">
    <source>
        <dbReference type="RuleBase" id="RU000644"/>
    </source>
</evidence>